<evidence type="ECO:0000256" key="2">
    <source>
        <dbReference type="ARBA" id="ARBA00034247"/>
    </source>
</evidence>
<dbReference type="AlphaFoldDB" id="A0A160PIT4"/>
<dbReference type="NCBIfam" id="TIGR00254">
    <property type="entry name" value="GGDEF"/>
    <property type="match status" value="1"/>
</dbReference>
<dbReference type="EC" id="2.7.7.65" evidence="1"/>
<dbReference type="Gene3D" id="3.30.70.270">
    <property type="match status" value="1"/>
</dbReference>
<dbReference type="CDD" id="cd01949">
    <property type="entry name" value="GGDEF"/>
    <property type="match status" value="1"/>
</dbReference>
<evidence type="ECO:0000313" key="7">
    <source>
        <dbReference type="Proteomes" id="UP000218288"/>
    </source>
</evidence>
<keyword evidence="4" id="KW-1133">Transmembrane helix</keyword>
<reference evidence="6 7" key="1">
    <citation type="journal article" date="2016" name="Genome Announc.">
        <title>Complete Genome Sequence of Methylobacterium populi P-1M, Isolated from Pink-Pigmented Household Biofilm.</title>
        <authorList>
            <person name="Morohoshi T."/>
            <person name="Ikeda T."/>
        </authorList>
    </citation>
    <scope>NUCLEOTIDE SEQUENCE [LARGE SCALE GENOMIC DNA]</scope>
    <source>
        <strain evidence="6 7">P-1M</strain>
    </source>
</reference>
<keyword evidence="4" id="KW-0472">Membrane</keyword>
<name>A0A160PIT4_9HYPH</name>
<dbReference type="InterPro" id="IPR043128">
    <property type="entry name" value="Rev_trsase/Diguanyl_cyclase"/>
</dbReference>
<dbReference type="PANTHER" id="PTHR45138:SF9">
    <property type="entry name" value="DIGUANYLATE CYCLASE DGCM-RELATED"/>
    <property type="match status" value="1"/>
</dbReference>
<feature type="region of interest" description="Disordered" evidence="3">
    <location>
        <begin position="384"/>
        <end position="422"/>
    </location>
</feature>
<dbReference type="InterPro" id="IPR050469">
    <property type="entry name" value="Diguanylate_Cyclase"/>
</dbReference>
<feature type="transmembrane region" description="Helical" evidence="4">
    <location>
        <begin position="90"/>
        <end position="108"/>
    </location>
</feature>
<dbReference type="InterPro" id="IPR029787">
    <property type="entry name" value="Nucleotide_cyclase"/>
</dbReference>
<dbReference type="Pfam" id="PF00990">
    <property type="entry name" value="GGDEF"/>
    <property type="match status" value="1"/>
</dbReference>
<evidence type="ECO:0000256" key="4">
    <source>
        <dbReference type="SAM" id="Phobius"/>
    </source>
</evidence>
<keyword evidence="4" id="KW-0812">Transmembrane</keyword>
<comment type="catalytic activity">
    <reaction evidence="2">
        <text>2 GTP = 3',3'-c-di-GMP + 2 diphosphate</text>
        <dbReference type="Rhea" id="RHEA:24898"/>
        <dbReference type="ChEBI" id="CHEBI:33019"/>
        <dbReference type="ChEBI" id="CHEBI:37565"/>
        <dbReference type="ChEBI" id="CHEBI:58805"/>
        <dbReference type="EC" id="2.7.7.65"/>
    </reaction>
</comment>
<proteinExistence type="predicted"/>
<dbReference type="PANTHER" id="PTHR45138">
    <property type="entry name" value="REGULATORY COMPONENTS OF SENSORY TRANSDUCTION SYSTEM"/>
    <property type="match status" value="1"/>
</dbReference>
<evidence type="ECO:0000313" key="6">
    <source>
        <dbReference type="EMBL" id="BAU92874.1"/>
    </source>
</evidence>
<dbReference type="GO" id="GO:0052621">
    <property type="term" value="F:diguanylate cyclase activity"/>
    <property type="evidence" value="ECO:0007669"/>
    <property type="project" value="UniProtKB-EC"/>
</dbReference>
<feature type="transmembrane region" description="Helical" evidence="4">
    <location>
        <begin position="33"/>
        <end position="51"/>
    </location>
</feature>
<accession>A0A160PIT4</accession>
<dbReference type="SMART" id="SM00267">
    <property type="entry name" value="GGDEF"/>
    <property type="match status" value="1"/>
</dbReference>
<dbReference type="Proteomes" id="UP000218288">
    <property type="component" value="Chromosome"/>
</dbReference>
<dbReference type="GO" id="GO:0005886">
    <property type="term" value="C:plasma membrane"/>
    <property type="evidence" value="ECO:0007669"/>
    <property type="project" value="TreeGrafter"/>
</dbReference>
<feature type="transmembrane region" description="Helical" evidence="4">
    <location>
        <begin position="57"/>
        <end position="78"/>
    </location>
</feature>
<dbReference type="OrthoDB" id="9812260at2"/>
<gene>
    <name evidence="6" type="ORF">MPPM_4269</name>
</gene>
<evidence type="ECO:0000256" key="3">
    <source>
        <dbReference type="SAM" id="MobiDB-lite"/>
    </source>
</evidence>
<dbReference type="SUPFAM" id="SSF55073">
    <property type="entry name" value="Nucleotide cyclase"/>
    <property type="match status" value="1"/>
</dbReference>
<feature type="domain" description="GGDEF" evidence="5">
    <location>
        <begin position="250"/>
        <end position="393"/>
    </location>
</feature>
<dbReference type="EMBL" id="AP014809">
    <property type="protein sequence ID" value="BAU92874.1"/>
    <property type="molecule type" value="Genomic_DNA"/>
</dbReference>
<feature type="transmembrane region" description="Helical" evidence="4">
    <location>
        <begin position="184"/>
        <end position="208"/>
    </location>
</feature>
<dbReference type="GO" id="GO:0043709">
    <property type="term" value="P:cell adhesion involved in single-species biofilm formation"/>
    <property type="evidence" value="ECO:0007669"/>
    <property type="project" value="TreeGrafter"/>
</dbReference>
<dbReference type="RefSeq" id="WP_096486715.1">
    <property type="nucleotide sequence ID" value="NZ_AP014809.1"/>
</dbReference>
<evidence type="ECO:0000256" key="1">
    <source>
        <dbReference type="ARBA" id="ARBA00012528"/>
    </source>
</evidence>
<organism evidence="6 7">
    <name type="scientific">Methylorubrum populi</name>
    <dbReference type="NCBI Taxonomy" id="223967"/>
    <lineage>
        <taxon>Bacteria</taxon>
        <taxon>Pseudomonadati</taxon>
        <taxon>Pseudomonadota</taxon>
        <taxon>Alphaproteobacteria</taxon>
        <taxon>Hyphomicrobiales</taxon>
        <taxon>Methylobacteriaceae</taxon>
        <taxon>Methylorubrum</taxon>
    </lineage>
</organism>
<protein>
    <recommendedName>
        <fullName evidence="1">diguanylate cyclase</fullName>
        <ecNumber evidence="1">2.7.7.65</ecNumber>
    </recommendedName>
</protein>
<evidence type="ECO:0000259" key="5">
    <source>
        <dbReference type="PROSITE" id="PS50887"/>
    </source>
</evidence>
<dbReference type="InterPro" id="IPR000160">
    <property type="entry name" value="GGDEF_dom"/>
</dbReference>
<sequence>MDVVTMLFMSLVAAAAAAGFLAFEWLTLRNRVLLFWSAGFAVIVLGSSLSLLRATSFLVGVWFANGLLVVAHLLFLFGVARFTGRRVAPLWWALLLPWAGLLLLPAGLDPTPVYAIVNSALVAGVSLRAAHGLLSRAGAPFAERTAASDGFGFIFAVHGAFYAAKTLLVPLPGAFVSIVGFKGVLIQVSLVEGIVVEVLLALAMAAAVRRRREEAMAALAERDALTGLYNRRAFTSRANAALGAMAARPRPGALLLLDIDRFKTVNDSFGHATGDRLLVVLAEVLAETLAEAPEAGLAREAIPARLGGDEFVILGPGLDEAAVRDLGAAIGARMARDSRRHLPAGATVSIGAALFTGGSAKLDTALEALTALADAALYEAKHQGRNRLQVRRSVPPAPERGSGHRQPDTAPSPLSSGKGCCA</sequence>
<dbReference type="PROSITE" id="PS50887">
    <property type="entry name" value="GGDEF"/>
    <property type="match status" value="1"/>
</dbReference>
<feature type="transmembrane region" description="Helical" evidence="4">
    <location>
        <begin position="6"/>
        <end position="26"/>
    </location>
</feature>
<dbReference type="GO" id="GO:1902201">
    <property type="term" value="P:negative regulation of bacterial-type flagellum-dependent cell motility"/>
    <property type="evidence" value="ECO:0007669"/>
    <property type="project" value="TreeGrafter"/>
</dbReference>
<feature type="transmembrane region" description="Helical" evidence="4">
    <location>
        <begin position="114"/>
        <end position="134"/>
    </location>
</feature>